<feature type="compositionally biased region" description="Polar residues" evidence="1">
    <location>
        <begin position="13"/>
        <end position="34"/>
    </location>
</feature>
<evidence type="ECO:0000256" key="1">
    <source>
        <dbReference type="SAM" id="MobiDB-lite"/>
    </source>
</evidence>
<organism evidence="3">
    <name type="scientific">Dissoconium aciculare CBS 342.82</name>
    <dbReference type="NCBI Taxonomy" id="1314786"/>
    <lineage>
        <taxon>Eukaryota</taxon>
        <taxon>Fungi</taxon>
        <taxon>Dikarya</taxon>
        <taxon>Ascomycota</taxon>
        <taxon>Pezizomycotina</taxon>
        <taxon>Dothideomycetes</taxon>
        <taxon>Dothideomycetidae</taxon>
        <taxon>Mycosphaerellales</taxon>
        <taxon>Dissoconiaceae</taxon>
        <taxon>Dissoconium</taxon>
    </lineage>
</organism>
<reference evidence="3" key="1">
    <citation type="submission" date="2020-01" db="EMBL/GenBank/DDBJ databases">
        <authorList>
            <consortium name="DOE Joint Genome Institute"/>
            <person name="Haridas S."/>
            <person name="Albert R."/>
            <person name="Binder M."/>
            <person name="Bloem J."/>
            <person name="Labutti K."/>
            <person name="Salamov A."/>
            <person name="Andreopoulos B."/>
            <person name="Baker S.E."/>
            <person name="Barry K."/>
            <person name="Bills G."/>
            <person name="Bluhm B.H."/>
            <person name="Cannon C."/>
            <person name="Castanera R."/>
            <person name="Culley D.E."/>
            <person name="Daum C."/>
            <person name="Ezra D."/>
            <person name="Gonzalez J.B."/>
            <person name="Henrissat B."/>
            <person name="Kuo A."/>
            <person name="Liang C."/>
            <person name="Lipzen A."/>
            <person name="Lutzoni F."/>
            <person name="Magnuson J."/>
            <person name="Mondo S."/>
            <person name="Nolan M."/>
            <person name="Ohm R."/>
            <person name="Pangilinan J."/>
            <person name="Park H.-J."/>
            <person name="Ramirez L."/>
            <person name="Alfaro M."/>
            <person name="Sun H."/>
            <person name="Tritt A."/>
            <person name="Yoshinaga Y."/>
            <person name="Zwiers L.-H."/>
            <person name="Turgeon B.G."/>
            <person name="Goodwin S.B."/>
            <person name="Spatafora J.W."/>
            <person name="Crous P.W."/>
            <person name="Grigoriev I.V."/>
        </authorList>
    </citation>
    <scope>NUCLEOTIDE SEQUENCE</scope>
    <source>
        <strain evidence="3">CBS 342.82</strain>
    </source>
</reference>
<sequence length="190" mass="20713">MLSRQSTIEDDASSATFTTASGEITPTGSATSSPLDLLDADPMTDASSMAPTLDSSEVVPWPGKSYLILSKGTTHAITLMQGRVLQMQDAIDFVGSVDNRWQCIERNGYFGFYNGHAMTYLGHDNKGNVVATAKKMQGWELVTPRRHPDGGYQLLSPHWAEELHSINVVDSTGALVRSPHGNTLWEFQVV</sequence>
<dbReference type="GeneID" id="54361616"/>
<keyword evidence="2" id="KW-1185">Reference proteome</keyword>
<proteinExistence type="predicted"/>
<reference evidence="3" key="2">
    <citation type="submission" date="2020-04" db="EMBL/GenBank/DDBJ databases">
        <authorList>
            <consortium name="NCBI Genome Project"/>
        </authorList>
    </citation>
    <scope>NUCLEOTIDE SEQUENCE</scope>
    <source>
        <strain evidence="3">CBS 342.82</strain>
    </source>
</reference>
<feature type="region of interest" description="Disordered" evidence="1">
    <location>
        <begin position="1"/>
        <end position="34"/>
    </location>
</feature>
<protein>
    <submittedName>
        <fullName evidence="3">Uncharacterized protein</fullName>
    </submittedName>
</protein>
<dbReference type="AlphaFoldDB" id="A0A6J3MJD5"/>
<dbReference type="RefSeq" id="XP_033464890.1">
    <property type="nucleotide sequence ID" value="XM_033603816.1"/>
</dbReference>
<dbReference type="PANTHER" id="PTHR39697">
    <property type="entry name" value="RICIN B LECTIN DOMAIN-CONTAINING PROTEIN-RELATED"/>
    <property type="match status" value="1"/>
</dbReference>
<dbReference type="PANTHER" id="PTHR39697:SF1">
    <property type="entry name" value="RICIN B LECTIN DOMAIN-CONTAINING PROTEIN"/>
    <property type="match status" value="1"/>
</dbReference>
<dbReference type="OrthoDB" id="5289641at2759"/>
<evidence type="ECO:0000313" key="2">
    <source>
        <dbReference type="Proteomes" id="UP000504637"/>
    </source>
</evidence>
<accession>A0A6J3MJD5</accession>
<name>A0A6J3MJD5_9PEZI</name>
<evidence type="ECO:0000313" key="3">
    <source>
        <dbReference type="RefSeq" id="XP_033464890.1"/>
    </source>
</evidence>
<reference evidence="3" key="3">
    <citation type="submission" date="2025-08" db="UniProtKB">
        <authorList>
            <consortium name="RefSeq"/>
        </authorList>
    </citation>
    <scope>IDENTIFICATION</scope>
    <source>
        <strain evidence="3">CBS 342.82</strain>
    </source>
</reference>
<gene>
    <name evidence="3" type="ORF">K489DRAFT_376016</name>
</gene>
<dbReference type="Proteomes" id="UP000504637">
    <property type="component" value="Unplaced"/>
</dbReference>